<name>A0A9P8WBV2_9HYPO</name>
<dbReference type="InterPro" id="IPR025110">
    <property type="entry name" value="AMP-bd_C"/>
</dbReference>
<dbReference type="Gene3D" id="3.30.300.30">
    <property type="match status" value="1"/>
</dbReference>
<dbReference type="Proteomes" id="UP000777438">
    <property type="component" value="Unassembled WGS sequence"/>
</dbReference>
<feature type="domain" description="AMP-binding enzyme C-terminal" evidence="2">
    <location>
        <begin position="470"/>
        <end position="552"/>
    </location>
</feature>
<dbReference type="PANTHER" id="PTHR43201">
    <property type="entry name" value="ACYL-COA SYNTHETASE"/>
    <property type="match status" value="1"/>
</dbReference>
<dbReference type="Pfam" id="PF13193">
    <property type="entry name" value="AMP-binding_C"/>
    <property type="match status" value="1"/>
</dbReference>
<dbReference type="AlphaFoldDB" id="A0A9P8WBV2"/>
<dbReference type="PANTHER" id="PTHR43201:SF6">
    <property type="entry name" value="ACYL COA SYNTHETASE (EUROFUNG)"/>
    <property type="match status" value="1"/>
</dbReference>
<dbReference type="InterPro" id="IPR045851">
    <property type="entry name" value="AMP-bd_C_sf"/>
</dbReference>
<dbReference type="Pfam" id="PF00501">
    <property type="entry name" value="AMP-binding"/>
    <property type="match status" value="1"/>
</dbReference>
<dbReference type="InterPro" id="IPR000873">
    <property type="entry name" value="AMP-dep_synth/lig_dom"/>
</dbReference>
<dbReference type="InterPro" id="IPR042099">
    <property type="entry name" value="ANL_N_sf"/>
</dbReference>
<dbReference type="PROSITE" id="PS00455">
    <property type="entry name" value="AMP_BINDING"/>
    <property type="match status" value="1"/>
</dbReference>
<dbReference type="EMBL" id="JAGPYM010000005">
    <property type="protein sequence ID" value="KAH6894702.1"/>
    <property type="molecule type" value="Genomic_DNA"/>
</dbReference>
<organism evidence="3 4">
    <name type="scientific">Thelonectria olida</name>
    <dbReference type="NCBI Taxonomy" id="1576542"/>
    <lineage>
        <taxon>Eukaryota</taxon>
        <taxon>Fungi</taxon>
        <taxon>Dikarya</taxon>
        <taxon>Ascomycota</taxon>
        <taxon>Pezizomycotina</taxon>
        <taxon>Sordariomycetes</taxon>
        <taxon>Hypocreomycetidae</taxon>
        <taxon>Hypocreales</taxon>
        <taxon>Nectriaceae</taxon>
        <taxon>Thelonectria</taxon>
    </lineage>
</organism>
<evidence type="ECO:0000259" key="2">
    <source>
        <dbReference type="Pfam" id="PF13193"/>
    </source>
</evidence>
<gene>
    <name evidence="3" type="ORF">B0T10DRAFT_480977</name>
</gene>
<comment type="caution">
    <text evidence="3">The sequence shown here is derived from an EMBL/GenBank/DDBJ whole genome shotgun (WGS) entry which is preliminary data.</text>
</comment>
<feature type="domain" description="AMP-dependent synthetase/ligase" evidence="1">
    <location>
        <begin position="28"/>
        <end position="415"/>
    </location>
</feature>
<dbReference type="GO" id="GO:0031956">
    <property type="term" value="F:medium-chain fatty acid-CoA ligase activity"/>
    <property type="evidence" value="ECO:0007669"/>
    <property type="project" value="TreeGrafter"/>
</dbReference>
<dbReference type="SUPFAM" id="SSF56801">
    <property type="entry name" value="Acetyl-CoA synthetase-like"/>
    <property type="match status" value="1"/>
</dbReference>
<evidence type="ECO:0000313" key="3">
    <source>
        <dbReference type="EMBL" id="KAH6894702.1"/>
    </source>
</evidence>
<sequence>MANSSSLSLLHGPTHPPLWQKSVGLLIDEQADLYGDRPAVIVPWQSVRLSFRQLAARSWAIADALLKFGLRHGDCVGIVAGNRYEYLEVFLGATRLGCPVVVLNNTYTPDELQNALQTTRCKLLFIATSIGTRSMQRHIEHLQVQSVPNSGLSALRQMVLLGDDSELHHLPTLQTYVTFISRWSTGADNVETRQVAAAVVPQDIINLQFTSGTTGTPKAAMLSSNNIVNNGRFVGDALRLTPDDVVCCPPPLFHCFGLVIGFLACLTHGSSIVFPSDAFNAEAVMNSVIRERATILLGVPTMFVAELEVLRETGLKPTSLRCGLSAGSAMPASLGERLSQEMGLDMILIAYGMTETSPVSFITGMGDSKERRLKSIGRIFPHTMAKVIDREGRVLPRGQRGELCTGGFVLQKGYWENQAKTDEVMKKDADGVVWMHTGDEVVIDNDGYGYITGRIKDIIIRGGENIFPREIEDRLLEHSSITEASVVGIPDDRYGEVVGGFLRLAPSTPRLSDEDVRQWARQKLGRHKAPKHVYWVGDEGHITDFPKTASGKHQKHILRDIGSRLVKETNADVRARL</sequence>
<dbReference type="InterPro" id="IPR020845">
    <property type="entry name" value="AMP-binding_CS"/>
</dbReference>
<dbReference type="Gene3D" id="3.40.50.12780">
    <property type="entry name" value="N-terminal domain of ligase-like"/>
    <property type="match status" value="1"/>
</dbReference>
<accession>A0A9P8WBV2</accession>
<evidence type="ECO:0000313" key="4">
    <source>
        <dbReference type="Proteomes" id="UP000777438"/>
    </source>
</evidence>
<dbReference type="GO" id="GO:0006631">
    <property type="term" value="P:fatty acid metabolic process"/>
    <property type="evidence" value="ECO:0007669"/>
    <property type="project" value="TreeGrafter"/>
</dbReference>
<proteinExistence type="predicted"/>
<evidence type="ECO:0000259" key="1">
    <source>
        <dbReference type="Pfam" id="PF00501"/>
    </source>
</evidence>
<dbReference type="OrthoDB" id="10253115at2759"/>
<protein>
    <submittedName>
        <fullName evidence="3">Uncharacterized protein</fullName>
    </submittedName>
</protein>
<keyword evidence="4" id="KW-1185">Reference proteome</keyword>
<reference evidence="3 4" key="1">
    <citation type="journal article" date="2021" name="Nat. Commun.">
        <title>Genetic determinants of endophytism in the Arabidopsis root mycobiome.</title>
        <authorList>
            <person name="Mesny F."/>
            <person name="Miyauchi S."/>
            <person name="Thiergart T."/>
            <person name="Pickel B."/>
            <person name="Atanasova L."/>
            <person name="Karlsson M."/>
            <person name="Huettel B."/>
            <person name="Barry K.W."/>
            <person name="Haridas S."/>
            <person name="Chen C."/>
            <person name="Bauer D."/>
            <person name="Andreopoulos W."/>
            <person name="Pangilinan J."/>
            <person name="LaButti K."/>
            <person name="Riley R."/>
            <person name="Lipzen A."/>
            <person name="Clum A."/>
            <person name="Drula E."/>
            <person name="Henrissat B."/>
            <person name="Kohler A."/>
            <person name="Grigoriev I.V."/>
            <person name="Martin F.M."/>
            <person name="Hacquard S."/>
        </authorList>
    </citation>
    <scope>NUCLEOTIDE SEQUENCE [LARGE SCALE GENOMIC DNA]</scope>
    <source>
        <strain evidence="3 4">MPI-CAGE-CH-0241</strain>
    </source>
</reference>